<organism evidence="2 3">
    <name type="scientific">Paenibacillus prosopidis</name>
    <dbReference type="NCBI Taxonomy" id="630520"/>
    <lineage>
        <taxon>Bacteria</taxon>
        <taxon>Bacillati</taxon>
        <taxon>Bacillota</taxon>
        <taxon>Bacilli</taxon>
        <taxon>Bacillales</taxon>
        <taxon>Paenibacillaceae</taxon>
        <taxon>Paenibacillus</taxon>
    </lineage>
</organism>
<keyword evidence="1" id="KW-0472">Membrane</keyword>
<keyword evidence="1" id="KW-0812">Transmembrane</keyword>
<dbReference type="AlphaFoldDB" id="A0A368VR18"/>
<evidence type="ECO:0000256" key="1">
    <source>
        <dbReference type="SAM" id="Phobius"/>
    </source>
</evidence>
<feature type="transmembrane region" description="Helical" evidence="1">
    <location>
        <begin position="33"/>
        <end position="52"/>
    </location>
</feature>
<keyword evidence="3" id="KW-1185">Reference proteome</keyword>
<feature type="transmembrane region" description="Helical" evidence="1">
    <location>
        <begin position="6"/>
        <end position="21"/>
    </location>
</feature>
<evidence type="ECO:0000313" key="3">
    <source>
        <dbReference type="Proteomes" id="UP000252415"/>
    </source>
</evidence>
<sequence length="75" mass="8466">MKWAAVLGITVMVAFIILYEWPKINPKQKKEKAAVIGLTVMGWLLGVLLVFFPELPGPTKLFDTIVEPLGKWLEK</sequence>
<dbReference type="Proteomes" id="UP000252415">
    <property type="component" value="Unassembled WGS sequence"/>
</dbReference>
<protein>
    <submittedName>
        <fullName evidence="2">Uncharacterized protein</fullName>
    </submittedName>
</protein>
<proteinExistence type="predicted"/>
<dbReference type="EMBL" id="QPJD01000013">
    <property type="protein sequence ID" value="RCW43465.1"/>
    <property type="molecule type" value="Genomic_DNA"/>
</dbReference>
<keyword evidence="1" id="KW-1133">Transmembrane helix</keyword>
<dbReference type="OrthoDB" id="2970258at2"/>
<name>A0A368VR18_9BACL</name>
<gene>
    <name evidence="2" type="ORF">DFP97_113138</name>
</gene>
<reference evidence="2 3" key="1">
    <citation type="submission" date="2018-07" db="EMBL/GenBank/DDBJ databases">
        <title>Genomic Encyclopedia of Type Strains, Phase III (KMG-III): the genomes of soil and plant-associated and newly described type strains.</title>
        <authorList>
            <person name="Whitman W."/>
        </authorList>
    </citation>
    <scope>NUCLEOTIDE SEQUENCE [LARGE SCALE GENOMIC DNA]</scope>
    <source>
        <strain evidence="2 3">CECT 7506</strain>
    </source>
</reference>
<dbReference type="RefSeq" id="WP_114382046.1">
    <property type="nucleotide sequence ID" value="NZ_QPJD01000013.1"/>
</dbReference>
<comment type="caution">
    <text evidence="2">The sequence shown here is derived from an EMBL/GenBank/DDBJ whole genome shotgun (WGS) entry which is preliminary data.</text>
</comment>
<evidence type="ECO:0000313" key="2">
    <source>
        <dbReference type="EMBL" id="RCW43465.1"/>
    </source>
</evidence>
<accession>A0A368VR18</accession>